<keyword evidence="5" id="KW-1185">Reference proteome</keyword>
<keyword evidence="1 2" id="KW-0732">Signal</keyword>
<reference evidence="4 5" key="2">
    <citation type="submission" date="2019-01" db="EMBL/GenBank/DDBJ databases">
        <title>Motilimonas pumilus sp. nov., isolated from the gut of sea cucumber (Apostichopus japonicus).</title>
        <authorList>
            <person name="Wang F.-Q."/>
            <person name="Ren L.-H."/>
            <person name="Lin Y.-W."/>
            <person name="Sun G.-H."/>
            <person name="Du Z.-J."/>
            <person name="Zhao J.-X."/>
            <person name="Liu X.-J."/>
            <person name="Liu L.-J."/>
        </authorList>
    </citation>
    <scope>NUCLEOTIDE SEQUENCE [LARGE SCALE GENOMIC DNA]</scope>
    <source>
        <strain evidence="4 5">PLHSC7-2</strain>
    </source>
</reference>
<sequence length="250" mass="28246">MQFIRSLSLASAGLCCLPTLVQAEPWHFEVSPYLWAVGQSGKTGFKTDNGNDIITDMDMSFGDIWDNLDSAFLMDAKASKGDWAFSVNYVYMKLKNEGDIGNNGRATVEGKQNLIDVTAAYRFYNQGNMAWYGVFGARFADVDNSLTTTTDNRYKNRGFGDDWVDPLLGIKNRWQINSTFYLDTQFDMAGFGLSSSSDFSWGIGTTLNHKLSENWYLKYNYRYLDIDYKSNKLIFDMASSGLALGVSYMF</sequence>
<evidence type="ECO:0000259" key="3">
    <source>
        <dbReference type="Pfam" id="PF13505"/>
    </source>
</evidence>
<dbReference type="Gene3D" id="2.40.160.20">
    <property type="match status" value="1"/>
</dbReference>
<feature type="chain" id="PRO_5019160180" description="Outer membrane protein beta-barrel domain-containing protein" evidence="2">
    <location>
        <begin position="24"/>
        <end position="250"/>
    </location>
</feature>
<comment type="caution">
    <text evidence="4">The sequence shown here is derived from an EMBL/GenBank/DDBJ whole genome shotgun (WGS) entry which is preliminary data.</text>
</comment>
<feature type="signal peptide" evidence="2">
    <location>
        <begin position="1"/>
        <end position="23"/>
    </location>
</feature>
<evidence type="ECO:0000313" key="5">
    <source>
        <dbReference type="Proteomes" id="UP000283255"/>
    </source>
</evidence>
<dbReference type="Pfam" id="PF13505">
    <property type="entry name" value="OMP_b-brl"/>
    <property type="match status" value="1"/>
</dbReference>
<accession>A0A418YDL1</accession>
<reference evidence="4 5" key="1">
    <citation type="submission" date="2018-09" db="EMBL/GenBank/DDBJ databases">
        <authorList>
            <person name="Wang F."/>
        </authorList>
    </citation>
    <scope>NUCLEOTIDE SEQUENCE [LARGE SCALE GENOMIC DNA]</scope>
    <source>
        <strain evidence="4 5">PLHSC7-2</strain>
    </source>
</reference>
<name>A0A418YDL1_9GAMM</name>
<feature type="domain" description="Outer membrane protein beta-barrel" evidence="3">
    <location>
        <begin position="8"/>
        <end position="250"/>
    </location>
</feature>
<gene>
    <name evidence="4" type="ORF">D1Z90_12225</name>
</gene>
<dbReference type="InterPro" id="IPR011250">
    <property type="entry name" value="OMP/PagP_B-barrel"/>
</dbReference>
<dbReference type="Proteomes" id="UP000283255">
    <property type="component" value="Unassembled WGS sequence"/>
</dbReference>
<evidence type="ECO:0000256" key="2">
    <source>
        <dbReference type="SAM" id="SignalP"/>
    </source>
</evidence>
<organism evidence="4 5">
    <name type="scientific">Motilimonas pumila</name>
    <dbReference type="NCBI Taxonomy" id="2303987"/>
    <lineage>
        <taxon>Bacteria</taxon>
        <taxon>Pseudomonadati</taxon>
        <taxon>Pseudomonadota</taxon>
        <taxon>Gammaproteobacteria</taxon>
        <taxon>Alteromonadales</taxon>
        <taxon>Alteromonadales genera incertae sedis</taxon>
        <taxon>Motilimonas</taxon>
    </lineage>
</organism>
<dbReference type="InterPro" id="IPR027385">
    <property type="entry name" value="Beta-barrel_OMP"/>
</dbReference>
<protein>
    <recommendedName>
        <fullName evidence="3">Outer membrane protein beta-barrel domain-containing protein</fullName>
    </recommendedName>
</protein>
<dbReference type="SUPFAM" id="SSF56925">
    <property type="entry name" value="OMPA-like"/>
    <property type="match status" value="1"/>
</dbReference>
<dbReference type="EMBL" id="QZCH01000015">
    <property type="protein sequence ID" value="RJG42628.1"/>
    <property type="molecule type" value="Genomic_DNA"/>
</dbReference>
<evidence type="ECO:0000313" key="4">
    <source>
        <dbReference type="EMBL" id="RJG42628.1"/>
    </source>
</evidence>
<evidence type="ECO:0000256" key="1">
    <source>
        <dbReference type="ARBA" id="ARBA00022729"/>
    </source>
</evidence>
<dbReference type="OrthoDB" id="5725705at2"/>
<proteinExistence type="predicted"/>
<dbReference type="RefSeq" id="WP_119911054.1">
    <property type="nucleotide sequence ID" value="NZ_QZCH01000015.1"/>
</dbReference>
<dbReference type="AlphaFoldDB" id="A0A418YDL1"/>